<keyword evidence="6" id="KW-1185">Reference proteome</keyword>
<organism evidence="5 6">
    <name type="scientific">Thermostichus vulcanus str. 'Rupite'</name>
    <dbReference type="NCBI Taxonomy" id="2813851"/>
    <lineage>
        <taxon>Bacteria</taxon>
        <taxon>Bacillati</taxon>
        <taxon>Cyanobacteriota</taxon>
        <taxon>Cyanophyceae</taxon>
        <taxon>Thermostichales</taxon>
        <taxon>Thermostichaceae</taxon>
        <taxon>Thermostichus</taxon>
    </lineage>
</organism>
<evidence type="ECO:0000256" key="3">
    <source>
        <dbReference type="SAM" id="MobiDB-lite"/>
    </source>
</evidence>
<evidence type="ECO:0000313" key="5">
    <source>
        <dbReference type="EMBL" id="MCJ2543083.1"/>
    </source>
</evidence>
<name>A0ABT0CBB8_THEVL</name>
<dbReference type="Gene3D" id="3.40.50.2300">
    <property type="match status" value="1"/>
</dbReference>
<dbReference type="PROSITE" id="PS50110">
    <property type="entry name" value="RESPONSE_REGULATORY"/>
    <property type="match status" value="1"/>
</dbReference>
<feature type="region of interest" description="Disordered" evidence="3">
    <location>
        <begin position="399"/>
        <end position="420"/>
    </location>
</feature>
<accession>A0ABT0CBB8</accession>
<feature type="domain" description="Response regulatory" evidence="4">
    <location>
        <begin position="261"/>
        <end position="375"/>
    </location>
</feature>
<keyword evidence="1 2" id="KW-0597">Phosphoprotein</keyword>
<dbReference type="RefSeq" id="WP_244350360.1">
    <property type="nucleotide sequence ID" value="NZ_JAFIRA010000020.1"/>
</dbReference>
<dbReference type="InterPro" id="IPR001789">
    <property type="entry name" value="Sig_transdc_resp-reg_receiver"/>
</dbReference>
<evidence type="ECO:0000256" key="2">
    <source>
        <dbReference type="PROSITE-ProRule" id="PRU00169"/>
    </source>
</evidence>
<evidence type="ECO:0000313" key="6">
    <source>
        <dbReference type="Proteomes" id="UP000830835"/>
    </source>
</evidence>
<protein>
    <submittedName>
        <fullName evidence="5">Response regulator</fullName>
    </submittedName>
</protein>
<gene>
    <name evidence="5" type="ORF">JX360_09220</name>
</gene>
<comment type="caution">
    <text evidence="5">The sequence shown here is derived from an EMBL/GenBank/DDBJ whole genome shotgun (WGS) entry which is preliminary data.</text>
</comment>
<sequence>MSRFVFGSEELAPLLRQQSRQFTTGYLRIHLKGMDPSEGTEAWVLTYYHGRLIFSADQPLDIQIFLKRLCRFIPRLNLGWSQRAIQVVQERLMKENSLQELIEGMTQLALLKPGEVEDALWLNLLTDFDRYLFERAGTCRFEVQERVAQDAPIGGFELGPLLQEAAQRWDQWMALKVAIPTMLAVPVVNWERVNRYRITEEQRQKLHNLTKDGQSLEVIAKKLCRDRLEVATLFAGWIKKGLISLQTPPELLQAKRHTPITILAVDDSVVMQEIMRQSLPNYQVLTTGNSAEVLHLLFQYRPDLLLMDVTMPGIDGLELCRIVRNLEEFKSIPIVMVTSRDGLLDRIRGKWSGATAYLTKPFTESQLNAEVERLLAQQPHLQERLAGSGIRMDQTSLFKGSHTSLGSPAPRAAEQHQANA</sequence>
<reference evidence="5" key="1">
    <citation type="submission" date="2021-02" db="EMBL/GenBank/DDBJ databases">
        <title>The CRISPR/cas machinery reduction and long-range gene transfer in the hot spring cyanobacterium Synechococcus.</title>
        <authorList>
            <person name="Dvorak P."/>
            <person name="Jahodarova E."/>
            <person name="Hasler P."/>
            <person name="Poulickova A."/>
        </authorList>
    </citation>
    <scope>NUCLEOTIDE SEQUENCE</scope>
    <source>
        <strain evidence="5">Rupite</strain>
    </source>
</reference>
<dbReference type="PANTHER" id="PTHR44591">
    <property type="entry name" value="STRESS RESPONSE REGULATOR PROTEIN 1"/>
    <property type="match status" value="1"/>
</dbReference>
<dbReference type="InterPro" id="IPR050595">
    <property type="entry name" value="Bact_response_regulator"/>
</dbReference>
<proteinExistence type="predicted"/>
<dbReference type="SUPFAM" id="SSF52172">
    <property type="entry name" value="CheY-like"/>
    <property type="match status" value="1"/>
</dbReference>
<evidence type="ECO:0000259" key="4">
    <source>
        <dbReference type="PROSITE" id="PS50110"/>
    </source>
</evidence>
<dbReference type="EMBL" id="JAFIRA010000020">
    <property type="protein sequence ID" value="MCJ2543083.1"/>
    <property type="molecule type" value="Genomic_DNA"/>
</dbReference>
<feature type="modified residue" description="4-aspartylphosphate" evidence="2">
    <location>
        <position position="308"/>
    </location>
</feature>
<evidence type="ECO:0000256" key="1">
    <source>
        <dbReference type="ARBA" id="ARBA00022553"/>
    </source>
</evidence>
<dbReference type="PANTHER" id="PTHR44591:SF3">
    <property type="entry name" value="RESPONSE REGULATORY DOMAIN-CONTAINING PROTEIN"/>
    <property type="match status" value="1"/>
</dbReference>
<dbReference type="SMART" id="SM00448">
    <property type="entry name" value="REC"/>
    <property type="match status" value="1"/>
</dbReference>
<dbReference type="InterPro" id="IPR011006">
    <property type="entry name" value="CheY-like_superfamily"/>
</dbReference>
<dbReference type="Pfam" id="PF00072">
    <property type="entry name" value="Response_reg"/>
    <property type="match status" value="1"/>
</dbReference>
<dbReference type="Proteomes" id="UP000830835">
    <property type="component" value="Unassembled WGS sequence"/>
</dbReference>